<dbReference type="Proteomes" id="UP001597013">
    <property type="component" value="Unassembled WGS sequence"/>
</dbReference>
<dbReference type="InterPro" id="IPR000623">
    <property type="entry name" value="Shikimate_kinase/TSH1"/>
</dbReference>
<keyword evidence="3 7" id="KW-0547">Nucleotide-binding</keyword>
<name>A0ABW3N7A4_9FLAO</name>
<evidence type="ECO:0000256" key="1">
    <source>
        <dbReference type="ARBA" id="ARBA00022605"/>
    </source>
</evidence>
<organism evidence="8 9">
    <name type="scientific">Winogradskyella litorisediminis</name>
    <dbReference type="NCBI Taxonomy" id="1156618"/>
    <lineage>
        <taxon>Bacteria</taxon>
        <taxon>Pseudomonadati</taxon>
        <taxon>Bacteroidota</taxon>
        <taxon>Flavobacteriia</taxon>
        <taxon>Flavobacteriales</taxon>
        <taxon>Flavobacteriaceae</taxon>
        <taxon>Winogradskyella</taxon>
    </lineage>
</organism>
<feature type="binding site" evidence="7">
    <location>
        <position position="56"/>
    </location>
    <ligand>
        <name>substrate</name>
    </ligand>
</feature>
<evidence type="ECO:0000313" key="9">
    <source>
        <dbReference type="Proteomes" id="UP001597013"/>
    </source>
</evidence>
<keyword evidence="1 7" id="KW-0028">Amino-acid biosynthesis</keyword>
<comment type="catalytic activity">
    <reaction evidence="7">
        <text>shikimate + ATP = 3-phosphoshikimate + ADP + H(+)</text>
        <dbReference type="Rhea" id="RHEA:13121"/>
        <dbReference type="ChEBI" id="CHEBI:15378"/>
        <dbReference type="ChEBI" id="CHEBI:30616"/>
        <dbReference type="ChEBI" id="CHEBI:36208"/>
        <dbReference type="ChEBI" id="CHEBI:145989"/>
        <dbReference type="ChEBI" id="CHEBI:456216"/>
        <dbReference type="EC" id="2.7.1.71"/>
    </reaction>
</comment>
<comment type="subcellular location">
    <subcellularLocation>
        <location evidence="7">Cytoplasm</location>
    </subcellularLocation>
</comment>
<dbReference type="InterPro" id="IPR027417">
    <property type="entry name" value="P-loop_NTPase"/>
</dbReference>
<comment type="caution">
    <text evidence="7">Lacks conserved residue(s) required for the propagation of feature annotation.</text>
</comment>
<keyword evidence="6 7" id="KW-0057">Aromatic amino acid biosynthesis</keyword>
<dbReference type="CDD" id="cd00464">
    <property type="entry name" value="SK"/>
    <property type="match status" value="1"/>
</dbReference>
<dbReference type="HAMAP" id="MF_00109">
    <property type="entry name" value="Shikimate_kinase"/>
    <property type="match status" value="1"/>
</dbReference>
<proteinExistence type="inferred from homology"/>
<dbReference type="GO" id="GO:0016301">
    <property type="term" value="F:kinase activity"/>
    <property type="evidence" value="ECO:0007669"/>
    <property type="project" value="UniProtKB-KW"/>
</dbReference>
<accession>A0ABW3N7A4</accession>
<evidence type="ECO:0000256" key="3">
    <source>
        <dbReference type="ARBA" id="ARBA00022741"/>
    </source>
</evidence>
<feature type="binding site" evidence="7">
    <location>
        <position position="120"/>
    </location>
    <ligand>
        <name>ATP</name>
        <dbReference type="ChEBI" id="CHEBI:30616"/>
    </ligand>
</feature>
<keyword evidence="7" id="KW-0963">Cytoplasm</keyword>
<dbReference type="SUPFAM" id="SSF52540">
    <property type="entry name" value="P-loop containing nucleoside triphosphate hydrolases"/>
    <property type="match status" value="1"/>
</dbReference>
<keyword evidence="7" id="KW-0460">Magnesium</keyword>
<comment type="caution">
    <text evidence="8">The sequence shown here is derived from an EMBL/GenBank/DDBJ whole genome shotgun (WGS) entry which is preliminary data.</text>
</comment>
<comment type="cofactor">
    <cofactor evidence="7">
        <name>Mg(2+)</name>
        <dbReference type="ChEBI" id="CHEBI:18420"/>
    </cofactor>
    <text evidence="7">Binds 1 Mg(2+) ion per subunit.</text>
</comment>
<evidence type="ECO:0000313" key="8">
    <source>
        <dbReference type="EMBL" id="MFD1063573.1"/>
    </source>
</evidence>
<keyword evidence="4 7" id="KW-0418">Kinase</keyword>
<comment type="subunit">
    <text evidence="7">Monomer.</text>
</comment>
<dbReference type="PRINTS" id="PR01100">
    <property type="entry name" value="SHIKIMTKNASE"/>
</dbReference>
<evidence type="ECO:0000256" key="4">
    <source>
        <dbReference type="ARBA" id="ARBA00022777"/>
    </source>
</evidence>
<dbReference type="PANTHER" id="PTHR21087">
    <property type="entry name" value="SHIKIMATE KINASE"/>
    <property type="match status" value="1"/>
</dbReference>
<dbReference type="RefSeq" id="WP_386130708.1">
    <property type="nucleotide sequence ID" value="NZ_JBHTJL010000011.1"/>
</dbReference>
<comment type="function">
    <text evidence="7">Catalyzes the specific phosphorylation of the 3-hydroxyl group of shikimic acid using ATP as a cosubstrate.</text>
</comment>
<dbReference type="EMBL" id="JBHTJL010000011">
    <property type="protein sequence ID" value="MFD1063573.1"/>
    <property type="molecule type" value="Genomic_DNA"/>
</dbReference>
<dbReference type="InterPro" id="IPR031322">
    <property type="entry name" value="Shikimate/glucono_kinase"/>
</dbReference>
<evidence type="ECO:0000256" key="7">
    <source>
        <dbReference type="HAMAP-Rule" id="MF_00109"/>
    </source>
</evidence>
<dbReference type="EC" id="2.7.1.71" evidence="7"/>
<evidence type="ECO:0000256" key="6">
    <source>
        <dbReference type="ARBA" id="ARBA00023141"/>
    </source>
</evidence>
<feature type="binding site" evidence="7">
    <location>
        <begin position="10"/>
        <end position="15"/>
    </location>
    <ligand>
        <name>ATP</name>
        <dbReference type="ChEBI" id="CHEBI:30616"/>
    </ligand>
</feature>
<keyword evidence="7" id="KW-0479">Metal-binding</keyword>
<keyword evidence="5 7" id="KW-0067">ATP-binding</keyword>
<feature type="binding site" evidence="7">
    <location>
        <position position="14"/>
    </location>
    <ligand>
        <name>Mg(2+)</name>
        <dbReference type="ChEBI" id="CHEBI:18420"/>
    </ligand>
</feature>
<comment type="similarity">
    <text evidence="7">Belongs to the shikimate kinase family.</text>
</comment>
<sequence>MIIVLMGYMGCGKSTIGRQLSKILRFDFLDLDDYIESKEQYSVKEIFNNKGEIYFRKKEATYLKEILESKGNKVLALGGGTPCYGNNIDLILNSKISKSFYLKASIPQLISNLKNEKDKRPLISHLNSKEEFAEYLGKHLFERSPFYSKANYTISTDQKSVSEIVEKIVLKLV</sequence>
<feature type="binding site" evidence="7">
    <location>
        <position position="79"/>
    </location>
    <ligand>
        <name>substrate</name>
    </ligand>
</feature>
<dbReference type="PANTHER" id="PTHR21087:SF16">
    <property type="entry name" value="SHIKIMATE KINASE 1, CHLOROPLASTIC"/>
    <property type="match status" value="1"/>
</dbReference>
<evidence type="ECO:0000256" key="2">
    <source>
        <dbReference type="ARBA" id="ARBA00022679"/>
    </source>
</evidence>
<feature type="binding site" evidence="7">
    <location>
        <position position="32"/>
    </location>
    <ligand>
        <name>substrate</name>
    </ligand>
</feature>
<protein>
    <recommendedName>
        <fullName evidence="7">Shikimate kinase</fullName>
        <shortName evidence="7">SK</shortName>
        <ecNumber evidence="7">2.7.1.71</ecNumber>
    </recommendedName>
</protein>
<comment type="pathway">
    <text evidence="7">Metabolic intermediate biosynthesis; chorismate biosynthesis; chorismate from D-erythrose 4-phosphate and phosphoenolpyruvate: step 5/7.</text>
</comment>
<keyword evidence="2 7" id="KW-0808">Transferase</keyword>
<feature type="binding site" evidence="7">
    <location>
        <position position="143"/>
    </location>
    <ligand>
        <name>substrate</name>
    </ligand>
</feature>
<gene>
    <name evidence="7" type="primary">aroK</name>
    <name evidence="8" type="ORF">ACFQ1Q_09990</name>
</gene>
<dbReference type="Pfam" id="PF01202">
    <property type="entry name" value="SKI"/>
    <property type="match status" value="1"/>
</dbReference>
<keyword evidence="9" id="KW-1185">Reference proteome</keyword>
<evidence type="ECO:0000256" key="5">
    <source>
        <dbReference type="ARBA" id="ARBA00022840"/>
    </source>
</evidence>
<reference evidence="9" key="1">
    <citation type="journal article" date="2019" name="Int. J. Syst. Evol. Microbiol.">
        <title>The Global Catalogue of Microorganisms (GCM) 10K type strain sequencing project: providing services to taxonomists for standard genome sequencing and annotation.</title>
        <authorList>
            <consortium name="The Broad Institute Genomics Platform"/>
            <consortium name="The Broad Institute Genome Sequencing Center for Infectious Disease"/>
            <person name="Wu L."/>
            <person name="Ma J."/>
        </authorList>
    </citation>
    <scope>NUCLEOTIDE SEQUENCE [LARGE SCALE GENOMIC DNA]</scope>
    <source>
        <strain evidence="9">CCUG 62215</strain>
    </source>
</reference>
<dbReference type="Gene3D" id="3.40.50.300">
    <property type="entry name" value="P-loop containing nucleotide triphosphate hydrolases"/>
    <property type="match status" value="1"/>
</dbReference>